<gene>
    <name evidence="2" type="ORF">DES37_107317</name>
</gene>
<organism evidence="2 3">
    <name type="scientific">Mangrovibacter plantisponsor</name>
    <dbReference type="NCBI Taxonomy" id="451513"/>
    <lineage>
        <taxon>Bacteria</taxon>
        <taxon>Pseudomonadati</taxon>
        <taxon>Pseudomonadota</taxon>
        <taxon>Gammaproteobacteria</taxon>
        <taxon>Enterobacterales</taxon>
        <taxon>Enterobacteriaceae</taxon>
        <taxon>Mangrovibacter</taxon>
    </lineage>
</organism>
<dbReference type="CDD" id="cd08271">
    <property type="entry name" value="MDR5"/>
    <property type="match status" value="1"/>
</dbReference>
<name>A0A317Q138_9ENTR</name>
<accession>A0A317Q138</accession>
<protein>
    <submittedName>
        <fullName evidence="2">NADPH:quinone reductase-like Zn-dependent oxidoreductase</fullName>
    </submittedName>
</protein>
<evidence type="ECO:0000313" key="3">
    <source>
        <dbReference type="Proteomes" id="UP000246744"/>
    </source>
</evidence>
<dbReference type="InterPro" id="IPR011032">
    <property type="entry name" value="GroES-like_sf"/>
</dbReference>
<dbReference type="AlphaFoldDB" id="A0A317Q138"/>
<comment type="caution">
    <text evidence="2">The sequence shown here is derived from an EMBL/GenBank/DDBJ whole genome shotgun (WGS) entry which is preliminary data.</text>
</comment>
<dbReference type="Gene3D" id="3.40.50.720">
    <property type="entry name" value="NAD(P)-binding Rossmann-like Domain"/>
    <property type="match status" value="1"/>
</dbReference>
<evidence type="ECO:0000259" key="1">
    <source>
        <dbReference type="SMART" id="SM00829"/>
    </source>
</evidence>
<dbReference type="Proteomes" id="UP000246744">
    <property type="component" value="Unassembled WGS sequence"/>
</dbReference>
<dbReference type="PANTHER" id="PTHR43482">
    <property type="entry name" value="PROTEIN AST1-RELATED"/>
    <property type="match status" value="1"/>
</dbReference>
<dbReference type="Pfam" id="PF08240">
    <property type="entry name" value="ADH_N"/>
    <property type="match status" value="1"/>
</dbReference>
<reference evidence="2 3" key="1">
    <citation type="submission" date="2018-05" db="EMBL/GenBank/DDBJ databases">
        <title>Genomic Encyclopedia of Type Strains, Phase IV (KMG-IV): sequencing the most valuable type-strain genomes for metagenomic binning, comparative biology and taxonomic classification.</title>
        <authorList>
            <person name="Goeker M."/>
        </authorList>
    </citation>
    <scope>NUCLEOTIDE SEQUENCE [LARGE SCALE GENOMIC DNA]</scope>
    <source>
        <strain evidence="2 3">DSM 19579</strain>
    </source>
</reference>
<dbReference type="InterPro" id="IPR036291">
    <property type="entry name" value="NAD(P)-bd_dom_sf"/>
</dbReference>
<dbReference type="PANTHER" id="PTHR43482:SF1">
    <property type="entry name" value="PROTEIN AST1-RELATED"/>
    <property type="match status" value="1"/>
</dbReference>
<keyword evidence="3" id="KW-1185">Reference proteome</keyword>
<evidence type="ECO:0000313" key="2">
    <source>
        <dbReference type="EMBL" id="PWW08268.1"/>
    </source>
</evidence>
<dbReference type="EMBL" id="QGTS01000007">
    <property type="protein sequence ID" value="PWW08268.1"/>
    <property type="molecule type" value="Genomic_DNA"/>
</dbReference>
<dbReference type="SUPFAM" id="SSF51735">
    <property type="entry name" value="NAD(P)-binding Rossmann-fold domains"/>
    <property type="match status" value="1"/>
</dbReference>
<dbReference type="InterPro" id="IPR013154">
    <property type="entry name" value="ADH-like_N"/>
</dbReference>
<sequence length="331" mass="35723">MGEMQQGLPAQYQAWVWREGHDAKSLTQVSRAVSPLADDEVLVANKVIGLNPVDWKVLGHLPWEPGHVPGVDGAGVVVATGKRVAPAWLGKRVVWHQSLLRHGSYAQFTPVQSRALMAIPGNLSFETAASFPCPGLTAWQAMSKLPLQAGQHLLIGGAGGAVGQYLVQLAVRAGWRVTALAHPRHHVRLARLGAQRCFPNLRGEDELLPATLSRQFHGVIDAVSEQHAEKLVPALRANGHILCIQGRLPGWPLPAFGMAISMHEVALGALHTWGDDADWQALTSAGEAMLSDLSQGRLQAEEVVIRPFSELPDLLSELKARAFSGKPLVRV</sequence>
<dbReference type="RefSeq" id="WP_245930078.1">
    <property type="nucleotide sequence ID" value="NZ_QGTS01000007.1"/>
</dbReference>
<dbReference type="InterPro" id="IPR052585">
    <property type="entry name" value="Lipid_raft_assoc_Zn_ADH"/>
</dbReference>
<dbReference type="SUPFAM" id="SSF50129">
    <property type="entry name" value="GroES-like"/>
    <property type="match status" value="1"/>
</dbReference>
<dbReference type="Gene3D" id="3.90.180.10">
    <property type="entry name" value="Medium-chain alcohol dehydrogenases, catalytic domain"/>
    <property type="match status" value="1"/>
</dbReference>
<proteinExistence type="predicted"/>
<dbReference type="InterPro" id="IPR020843">
    <property type="entry name" value="ER"/>
</dbReference>
<dbReference type="SMART" id="SM00829">
    <property type="entry name" value="PKS_ER"/>
    <property type="match status" value="1"/>
</dbReference>
<dbReference type="GO" id="GO:0016491">
    <property type="term" value="F:oxidoreductase activity"/>
    <property type="evidence" value="ECO:0007669"/>
    <property type="project" value="InterPro"/>
</dbReference>
<feature type="domain" description="Enoyl reductase (ER)" evidence="1">
    <location>
        <begin position="20"/>
        <end position="329"/>
    </location>
</feature>